<protein>
    <submittedName>
        <fullName evidence="2">Uncharacterized protein</fullName>
    </submittedName>
</protein>
<accession>A0A8S5QRZ4</accession>
<reference evidence="2" key="1">
    <citation type="journal article" date="2021" name="Proc. Natl. Acad. Sci. U.S.A.">
        <title>A Catalog of Tens of Thousands of Viruses from Human Metagenomes Reveals Hidden Associations with Chronic Diseases.</title>
        <authorList>
            <person name="Tisza M.J."/>
            <person name="Buck C.B."/>
        </authorList>
    </citation>
    <scope>NUCLEOTIDE SEQUENCE</scope>
    <source>
        <strain evidence="2">CtgXL3</strain>
    </source>
</reference>
<proteinExistence type="predicted"/>
<evidence type="ECO:0000256" key="1">
    <source>
        <dbReference type="SAM" id="MobiDB-lite"/>
    </source>
</evidence>
<dbReference type="EMBL" id="BK015712">
    <property type="protein sequence ID" value="DAE21517.1"/>
    <property type="molecule type" value="Genomic_DNA"/>
</dbReference>
<name>A0A8S5QRZ4_9CAUD</name>
<organism evidence="2">
    <name type="scientific">Myoviridae sp. ctgXL3</name>
    <dbReference type="NCBI Taxonomy" id="2826681"/>
    <lineage>
        <taxon>Viruses</taxon>
        <taxon>Duplodnaviria</taxon>
        <taxon>Heunggongvirae</taxon>
        <taxon>Uroviricota</taxon>
        <taxon>Caudoviricetes</taxon>
    </lineage>
</organism>
<evidence type="ECO:0000313" key="2">
    <source>
        <dbReference type="EMBL" id="DAE21517.1"/>
    </source>
</evidence>
<sequence>MKRKLSNPQLRTQTQKNVRKGNTTVTRKRDGIEDLIEKGAVAELPIKRQSNTEPLVGMSKGITKNMQNYESLRLDVWYSDVVRKGETPQDALQRVEAVIDTVLENTVAYYLDD</sequence>
<feature type="region of interest" description="Disordered" evidence="1">
    <location>
        <begin position="1"/>
        <end position="24"/>
    </location>
</feature>